<comment type="catalytic activity">
    <reaction evidence="20">
        <text>7,8-dihydropteroate + L-glutamate + ATP = 7,8-dihydrofolate + ADP + phosphate + H(+)</text>
        <dbReference type="Rhea" id="RHEA:23584"/>
        <dbReference type="ChEBI" id="CHEBI:15378"/>
        <dbReference type="ChEBI" id="CHEBI:17839"/>
        <dbReference type="ChEBI" id="CHEBI:29985"/>
        <dbReference type="ChEBI" id="CHEBI:30616"/>
        <dbReference type="ChEBI" id="CHEBI:43474"/>
        <dbReference type="ChEBI" id="CHEBI:57451"/>
        <dbReference type="ChEBI" id="CHEBI:456216"/>
        <dbReference type="EC" id="6.3.2.12"/>
    </reaction>
</comment>
<evidence type="ECO:0000256" key="21">
    <source>
        <dbReference type="PIRNR" id="PIRNR001563"/>
    </source>
</evidence>
<evidence type="ECO:0000259" key="22">
    <source>
        <dbReference type="Pfam" id="PF02875"/>
    </source>
</evidence>
<gene>
    <name evidence="24" type="ORF">ACFQHR_20340</name>
</gene>
<feature type="domain" description="Mur ligase central" evidence="23">
    <location>
        <begin position="77"/>
        <end position="298"/>
    </location>
</feature>
<dbReference type="InterPro" id="IPR013221">
    <property type="entry name" value="Mur_ligase_cen"/>
</dbReference>
<evidence type="ECO:0000256" key="14">
    <source>
        <dbReference type="ARBA" id="ARBA00030048"/>
    </source>
</evidence>
<proteinExistence type="inferred from homology"/>
<evidence type="ECO:0000256" key="8">
    <source>
        <dbReference type="ARBA" id="ARBA00022598"/>
    </source>
</evidence>
<feature type="domain" description="Mur ligase C-terminal" evidence="22">
    <location>
        <begin position="329"/>
        <end position="446"/>
    </location>
</feature>
<evidence type="ECO:0000256" key="15">
    <source>
        <dbReference type="ARBA" id="ARBA00030592"/>
    </source>
</evidence>
<comment type="similarity">
    <text evidence="4 21">Belongs to the folylpolyglutamate synthase family.</text>
</comment>
<keyword evidence="11 21" id="KW-0067">ATP-binding</keyword>
<evidence type="ECO:0000256" key="17">
    <source>
        <dbReference type="ARBA" id="ARBA00047493"/>
    </source>
</evidence>
<keyword evidence="25" id="KW-1185">Reference proteome</keyword>
<protein>
    <recommendedName>
        <fullName evidence="7">Dihydrofolate synthase/folylpolyglutamate synthase</fullName>
        <ecNumber evidence="5">6.3.2.12</ecNumber>
        <ecNumber evidence="6">6.3.2.17</ecNumber>
    </recommendedName>
    <alternativeName>
        <fullName evidence="16">Folylpoly-gamma-glutamate synthetase-dihydrofolate synthetase</fullName>
    </alternativeName>
    <alternativeName>
        <fullName evidence="14">Folylpolyglutamate synthetase</fullName>
    </alternativeName>
    <alternativeName>
        <fullName evidence="15">Tetrahydrofolylpolyglutamate synthase</fullName>
    </alternativeName>
</protein>
<dbReference type="InterPro" id="IPR036615">
    <property type="entry name" value="Mur_ligase_C_dom_sf"/>
</dbReference>
<evidence type="ECO:0000256" key="19">
    <source>
        <dbReference type="ARBA" id="ARBA00049035"/>
    </source>
</evidence>
<name>A0ABW2DQF0_9BACT</name>
<dbReference type="Gene3D" id="3.40.1190.10">
    <property type="entry name" value="Mur-like, catalytic domain"/>
    <property type="match status" value="1"/>
</dbReference>
<dbReference type="RefSeq" id="WP_317039545.1">
    <property type="nucleotide sequence ID" value="NZ_JBHSYQ010000016.1"/>
</dbReference>
<evidence type="ECO:0000256" key="20">
    <source>
        <dbReference type="ARBA" id="ARBA00049161"/>
    </source>
</evidence>
<comment type="catalytic activity">
    <reaction evidence="17">
        <text>(6S)-5,6,7,8-tetrahydrofolyl-(gamma-L-Glu)(n) + L-glutamate + ATP = (6S)-5,6,7,8-tetrahydrofolyl-(gamma-L-Glu)(n+1) + ADP + phosphate + H(+)</text>
        <dbReference type="Rhea" id="RHEA:10580"/>
        <dbReference type="Rhea" id="RHEA-COMP:14738"/>
        <dbReference type="Rhea" id="RHEA-COMP:14740"/>
        <dbReference type="ChEBI" id="CHEBI:15378"/>
        <dbReference type="ChEBI" id="CHEBI:29985"/>
        <dbReference type="ChEBI" id="CHEBI:30616"/>
        <dbReference type="ChEBI" id="CHEBI:43474"/>
        <dbReference type="ChEBI" id="CHEBI:141005"/>
        <dbReference type="ChEBI" id="CHEBI:456216"/>
        <dbReference type="EC" id="6.3.2.17"/>
    </reaction>
</comment>
<evidence type="ECO:0000256" key="9">
    <source>
        <dbReference type="ARBA" id="ARBA00022723"/>
    </source>
</evidence>
<evidence type="ECO:0000256" key="6">
    <source>
        <dbReference type="ARBA" id="ARBA00013025"/>
    </source>
</evidence>
<dbReference type="Pfam" id="PF08245">
    <property type="entry name" value="Mur_ligase_M"/>
    <property type="match status" value="1"/>
</dbReference>
<comment type="catalytic activity">
    <reaction evidence="19">
        <text>(6R)-5,10-methylenetetrahydrofolyl-(gamma-L-Glu)(n) + L-glutamate + ATP = (6R)-5,10-methylenetetrahydrofolyl-(gamma-L-Glu)(n+1) + ADP + phosphate + H(+)</text>
        <dbReference type="Rhea" id="RHEA:51912"/>
        <dbReference type="Rhea" id="RHEA-COMP:13257"/>
        <dbReference type="Rhea" id="RHEA-COMP:13258"/>
        <dbReference type="ChEBI" id="CHEBI:15378"/>
        <dbReference type="ChEBI" id="CHEBI:29985"/>
        <dbReference type="ChEBI" id="CHEBI:30616"/>
        <dbReference type="ChEBI" id="CHEBI:43474"/>
        <dbReference type="ChEBI" id="CHEBI:136572"/>
        <dbReference type="ChEBI" id="CHEBI:456216"/>
        <dbReference type="EC" id="6.3.2.17"/>
    </reaction>
</comment>
<evidence type="ECO:0000259" key="23">
    <source>
        <dbReference type="Pfam" id="PF08245"/>
    </source>
</evidence>
<evidence type="ECO:0000256" key="10">
    <source>
        <dbReference type="ARBA" id="ARBA00022741"/>
    </source>
</evidence>
<dbReference type="EC" id="6.3.2.17" evidence="6"/>
<evidence type="ECO:0000256" key="12">
    <source>
        <dbReference type="ARBA" id="ARBA00022842"/>
    </source>
</evidence>
<dbReference type="PIRSF" id="PIRSF001563">
    <property type="entry name" value="Folylpolyglu_synth"/>
    <property type="match status" value="1"/>
</dbReference>
<keyword evidence="9" id="KW-0479">Metal-binding</keyword>
<comment type="caution">
    <text evidence="24">The sequence shown here is derived from an EMBL/GenBank/DDBJ whole genome shotgun (WGS) entry which is preliminary data.</text>
</comment>
<dbReference type="PROSITE" id="PS01012">
    <property type="entry name" value="FOLYLPOLYGLU_SYNT_2"/>
    <property type="match status" value="1"/>
</dbReference>
<comment type="function">
    <text evidence="1">Functions in two distinct reactions of the de novo folate biosynthetic pathway. Catalyzes the addition of a glutamate residue to dihydropteroate (7,8-dihydropteroate or H2Pte) to form dihydrofolate (7,8-dihydrofolate monoglutamate or H2Pte-Glu). Also catalyzes successive additions of L-glutamate to tetrahydrofolate or 10-formyltetrahydrofolate or 5,10-methylenetetrahydrofolate, leading to folylpolyglutamate derivatives.</text>
</comment>
<dbReference type="Proteomes" id="UP001596405">
    <property type="component" value="Unassembled WGS sequence"/>
</dbReference>
<evidence type="ECO:0000256" key="11">
    <source>
        <dbReference type="ARBA" id="ARBA00022840"/>
    </source>
</evidence>
<dbReference type="PANTHER" id="PTHR11136">
    <property type="entry name" value="FOLYLPOLYGLUTAMATE SYNTHASE-RELATED"/>
    <property type="match status" value="1"/>
</dbReference>
<comment type="pathway">
    <text evidence="2">Cofactor biosynthesis; tetrahydrofolate biosynthesis; 7,8-dihydrofolate from 2-amino-4-hydroxy-6-hydroxymethyl-7,8-dihydropteridine diphosphate and 4-aminobenzoate: step 2/2.</text>
</comment>
<evidence type="ECO:0000313" key="24">
    <source>
        <dbReference type="EMBL" id="MFC6999995.1"/>
    </source>
</evidence>
<evidence type="ECO:0000256" key="4">
    <source>
        <dbReference type="ARBA" id="ARBA00008276"/>
    </source>
</evidence>
<evidence type="ECO:0000256" key="1">
    <source>
        <dbReference type="ARBA" id="ARBA00002714"/>
    </source>
</evidence>
<dbReference type="EC" id="6.3.2.12" evidence="5"/>
<dbReference type="SUPFAM" id="SSF53623">
    <property type="entry name" value="MurD-like peptide ligases, catalytic domain"/>
    <property type="match status" value="1"/>
</dbReference>
<dbReference type="PANTHER" id="PTHR11136:SF0">
    <property type="entry name" value="DIHYDROFOLATE SYNTHETASE-RELATED"/>
    <property type="match status" value="1"/>
</dbReference>
<keyword evidence="8 21" id="KW-0436">Ligase</keyword>
<dbReference type="Gene3D" id="3.90.190.20">
    <property type="entry name" value="Mur ligase, C-terminal domain"/>
    <property type="match status" value="1"/>
</dbReference>
<dbReference type="Pfam" id="PF02875">
    <property type="entry name" value="Mur_ligase_C"/>
    <property type="match status" value="1"/>
</dbReference>
<keyword evidence="13" id="KW-0289">Folate biosynthesis</keyword>
<dbReference type="GO" id="GO:0016874">
    <property type="term" value="F:ligase activity"/>
    <property type="evidence" value="ECO:0007669"/>
    <property type="project" value="UniProtKB-KW"/>
</dbReference>
<evidence type="ECO:0000256" key="3">
    <source>
        <dbReference type="ARBA" id="ARBA00005150"/>
    </source>
</evidence>
<comment type="pathway">
    <text evidence="3">Cofactor biosynthesis; tetrahydrofolylpolyglutamate biosynthesis.</text>
</comment>
<keyword evidence="12" id="KW-0460">Magnesium</keyword>
<keyword evidence="10 21" id="KW-0547">Nucleotide-binding</keyword>
<evidence type="ECO:0000256" key="16">
    <source>
        <dbReference type="ARBA" id="ARBA00032510"/>
    </source>
</evidence>
<comment type="catalytic activity">
    <reaction evidence="18">
        <text>10-formyltetrahydrofolyl-(gamma-L-Glu)(n) + L-glutamate + ATP = 10-formyltetrahydrofolyl-(gamma-L-Glu)(n+1) + ADP + phosphate + H(+)</text>
        <dbReference type="Rhea" id="RHEA:51904"/>
        <dbReference type="Rhea" id="RHEA-COMP:13088"/>
        <dbReference type="Rhea" id="RHEA-COMP:14300"/>
        <dbReference type="ChEBI" id="CHEBI:15378"/>
        <dbReference type="ChEBI" id="CHEBI:29985"/>
        <dbReference type="ChEBI" id="CHEBI:30616"/>
        <dbReference type="ChEBI" id="CHEBI:43474"/>
        <dbReference type="ChEBI" id="CHEBI:134413"/>
        <dbReference type="ChEBI" id="CHEBI:456216"/>
        <dbReference type="EC" id="6.3.2.17"/>
    </reaction>
</comment>
<dbReference type="InterPro" id="IPR001645">
    <property type="entry name" value="Folylpolyglutamate_synth"/>
</dbReference>
<evidence type="ECO:0000256" key="2">
    <source>
        <dbReference type="ARBA" id="ARBA00004799"/>
    </source>
</evidence>
<evidence type="ECO:0000256" key="18">
    <source>
        <dbReference type="ARBA" id="ARBA00047808"/>
    </source>
</evidence>
<evidence type="ECO:0000256" key="5">
    <source>
        <dbReference type="ARBA" id="ARBA00013023"/>
    </source>
</evidence>
<evidence type="ECO:0000256" key="7">
    <source>
        <dbReference type="ARBA" id="ARBA00019357"/>
    </source>
</evidence>
<dbReference type="InterPro" id="IPR018109">
    <property type="entry name" value="Folylpolyglutamate_synth_CS"/>
</dbReference>
<accession>A0ABW2DQF0</accession>
<dbReference type="SUPFAM" id="SSF53244">
    <property type="entry name" value="MurD-like peptide ligases, peptide-binding domain"/>
    <property type="match status" value="1"/>
</dbReference>
<dbReference type="EMBL" id="JBHSYQ010000016">
    <property type="protein sequence ID" value="MFC6999995.1"/>
    <property type="molecule type" value="Genomic_DNA"/>
</dbReference>
<reference evidence="25" key="1">
    <citation type="journal article" date="2019" name="Int. J. Syst. Evol. Microbiol.">
        <title>The Global Catalogue of Microorganisms (GCM) 10K type strain sequencing project: providing services to taxonomists for standard genome sequencing and annotation.</title>
        <authorList>
            <consortium name="The Broad Institute Genomics Platform"/>
            <consortium name="The Broad Institute Genome Sequencing Center for Infectious Disease"/>
            <person name="Wu L."/>
            <person name="Ma J."/>
        </authorList>
    </citation>
    <scope>NUCLEOTIDE SEQUENCE [LARGE SCALE GENOMIC DNA]</scope>
    <source>
        <strain evidence="25">CGMCC 4.7393</strain>
    </source>
</reference>
<evidence type="ECO:0000313" key="25">
    <source>
        <dbReference type="Proteomes" id="UP001596405"/>
    </source>
</evidence>
<dbReference type="InterPro" id="IPR036565">
    <property type="entry name" value="Mur-like_cat_sf"/>
</dbReference>
<organism evidence="24 25">
    <name type="scientific">Rufibacter roseus</name>
    <dbReference type="NCBI Taxonomy" id="1567108"/>
    <lineage>
        <taxon>Bacteria</taxon>
        <taxon>Pseudomonadati</taxon>
        <taxon>Bacteroidota</taxon>
        <taxon>Cytophagia</taxon>
        <taxon>Cytophagales</taxon>
        <taxon>Hymenobacteraceae</taxon>
        <taxon>Rufibacter</taxon>
    </lineage>
</organism>
<dbReference type="PROSITE" id="PS01011">
    <property type="entry name" value="FOLYLPOLYGLU_SYNT_1"/>
    <property type="match status" value="1"/>
</dbReference>
<dbReference type="InterPro" id="IPR004101">
    <property type="entry name" value="Mur_ligase_C"/>
</dbReference>
<dbReference type="NCBIfam" id="TIGR01499">
    <property type="entry name" value="folC"/>
    <property type="match status" value="1"/>
</dbReference>
<sequence length="456" mass="50715">MAATTTKAPPEPLPLSSDQDNKTYFFVTYEQALEYLFQQLPMFHRIGNAAFKKSLDNILALSKSLDNPHQKFKSVHVAGTNGKGSSSSMLASILQAAGYKTGLYTSPHLKDFTERIRVNGEMISQEKVAWFTEQHMTLFDQIKPSFFEMNVALAFQHFAEEAVDIAVVEVGLGGRLDSTNIITPLVSLITSIGLDHQSLLGNTLPEIACEKAGIIKSGVPVVISKTQPEVSSVFEKKSQETESLLTFADQKYELERIGTSEWNALYSVKRECEIWLENLEVSLLGNYQKANLPGVLATVEELRNQNYQITENHIREGLKNIQALTGLKGRWQVLKQEPLTLCDTGHNIDGIREVVTQLIGLKPKQVHFVFGATNDKDITSVLRLLPVSFRYYFCQAQIPRALPVQQLHEEAQYAGLKGHAYPTVEDALIAAKTYALPDEVIFIGGSTFVVAEIPEL</sequence>
<evidence type="ECO:0000256" key="13">
    <source>
        <dbReference type="ARBA" id="ARBA00022909"/>
    </source>
</evidence>